<dbReference type="InterPro" id="IPR023009">
    <property type="entry name" value="Tyrosine_recombinase_XerC/XerD"/>
</dbReference>
<comment type="similarity">
    <text evidence="2 11">Belongs to the 'phage' integrase family. XerD subfamily.</text>
</comment>
<evidence type="ECO:0000256" key="5">
    <source>
        <dbReference type="ARBA" id="ARBA00022618"/>
    </source>
</evidence>
<dbReference type="InterPro" id="IPR011010">
    <property type="entry name" value="DNA_brk_join_enz"/>
</dbReference>
<evidence type="ECO:0000256" key="10">
    <source>
        <dbReference type="ARBA" id="ARBA00023306"/>
    </source>
</evidence>
<evidence type="ECO:0000256" key="4">
    <source>
        <dbReference type="ARBA" id="ARBA00022490"/>
    </source>
</evidence>
<feature type="domain" description="Tyr recombinase" evidence="12">
    <location>
        <begin position="106"/>
        <end position="291"/>
    </location>
</feature>
<dbReference type="GO" id="GO:0003677">
    <property type="term" value="F:DNA binding"/>
    <property type="evidence" value="ECO:0007669"/>
    <property type="project" value="UniProtKB-UniRule"/>
</dbReference>
<dbReference type="PROSITE" id="PS51898">
    <property type="entry name" value="TYR_RECOMBINASE"/>
    <property type="match status" value="1"/>
</dbReference>
<dbReference type="Gene3D" id="1.10.443.10">
    <property type="entry name" value="Intergrase catalytic core"/>
    <property type="match status" value="1"/>
</dbReference>
<protein>
    <recommendedName>
        <fullName evidence="3 11">Tyrosine recombinase XerD</fullName>
    </recommendedName>
</protein>
<dbReference type="InterPro" id="IPR050090">
    <property type="entry name" value="Tyrosine_recombinase_XerCD"/>
</dbReference>
<evidence type="ECO:0000256" key="6">
    <source>
        <dbReference type="ARBA" id="ARBA00022829"/>
    </source>
</evidence>
<dbReference type="PANTHER" id="PTHR30349:SF81">
    <property type="entry name" value="TYROSINE RECOMBINASE XERC"/>
    <property type="match status" value="1"/>
</dbReference>
<evidence type="ECO:0000259" key="13">
    <source>
        <dbReference type="PROSITE" id="PS51900"/>
    </source>
</evidence>
<dbReference type="InterPro" id="IPR044068">
    <property type="entry name" value="CB"/>
</dbReference>
<feature type="active site" evidence="11">
    <location>
        <position position="269"/>
    </location>
</feature>
<feature type="active site" evidence="11">
    <location>
        <position position="146"/>
    </location>
</feature>
<feature type="active site" evidence="11">
    <location>
        <position position="243"/>
    </location>
</feature>
<dbReference type="GO" id="GO:0007059">
    <property type="term" value="P:chromosome segregation"/>
    <property type="evidence" value="ECO:0007669"/>
    <property type="project" value="UniProtKB-UniRule"/>
</dbReference>
<dbReference type="GO" id="GO:0005737">
    <property type="term" value="C:cytoplasm"/>
    <property type="evidence" value="ECO:0007669"/>
    <property type="project" value="UniProtKB-SubCell"/>
</dbReference>
<keyword evidence="5 11" id="KW-0132">Cell division</keyword>
<dbReference type="InterPro" id="IPR010998">
    <property type="entry name" value="Integrase_recombinase_N"/>
</dbReference>
<dbReference type="InterPro" id="IPR004107">
    <property type="entry name" value="Integrase_SAM-like_N"/>
</dbReference>
<comment type="caution">
    <text evidence="14">The sequence shown here is derived from an EMBL/GenBank/DDBJ whole genome shotgun (WGS) entry which is preliminary data.</text>
</comment>
<evidence type="ECO:0000256" key="1">
    <source>
        <dbReference type="ARBA" id="ARBA00004496"/>
    </source>
</evidence>
<dbReference type="GO" id="GO:0006313">
    <property type="term" value="P:DNA transposition"/>
    <property type="evidence" value="ECO:0007669"/>
    <property type="project" value="UniProtKB-UniRule"/>
</dbReference>
<feature type="active site" evidence="11">
    <location>
        <position position="170"/>
    </location>
</feature>
<dbReference type="CDD" id="cd00798">
    <property type="entry name" value="INT_XerDC_C"/>
    <property type="match status" value="1"/>
</dbReference>
<comment type="function">
    <text evidence="11">Site-specific tyrosine recombinase, which acts by catalyzing the cutting and rejoining of the recombining DNA molecules. The XerC-XerD complex is essential to convert dimers of the bacterial chromosome into monomers to permit their segregation at cell division. It also contributes to the segregational stability of plasmids.</text>
</comment>
<feature type="active site" evidence="11">
    <location>
        <position position="246"/>
    </location>
</feature>
<gene>
    <name evidence="11 14" type="primary">xerD</name>
    <name evidence="14" type="ORF">D7M11_11735</name>
</gene>
<dbReference type="OrthoDB" id="9801717at2"/>
<dbReference type="NCBIfam" id="NF001399">
    <property type="entry name" value="PRK00283.1"/>
    <property type="match status" value="1"/>
</dbReference>
<dbReference type="AlphaFoldDB" id="A0A3B0CIX4"/>
<keyword evidence="6 11" id="KW-0159">Chromosome partition</keyword>
<evidence type="ECO:0000256" key="3">
    <source>
        <dbReference type="ARBA" id="ARBA00015810"/>
    </source>
</evidence>
<dbReference type="Proteomes" id="UP000282311">
    <property type="component" value="Unassembled WGS sequence"/>
</dbReference>
<accession>A0A3B0CIX4</accession>
<proteinExistence type="inferred from homology"/>
<dbReference type="Pfam" id="PF00589">
    <property type="entry name" value="Phage_integrase"/>
    <property type="match status" value="1"/>
</dbReference>
<dbReference type="SUPFAM" id="SSF56349">
    <property type="entry name" value="DNA breaking-rejoining enzymes"/>
    <property type="match status" value="1"/>
</dbReference>
<dbReference type="NCBIfam" id="TIGR02225">
    <property type="entry name" value="recomb_XerD"/>
    <property type="match status" value="1"/>
</dbReference>
<dbReference type="EMBL" id="RBAH01000007">
    <property type="protein sequence ID" value="RKN84658.1"/>
    <property type="molecule type" value="Genomic_DNA"/>
</dbReference>
<evidence type="ECO:0000256" key="7">
    <source>
        <dbReference type="ARBA" id="ARBA00022908"/>
    </source>
</evidence>
<evidence type="ECO:0000256" key="8">
    <source>
        <dbReference type="ARBA" id="ARBA00023125"/>
    </source>
</evidence>
<sequence>MKRYLQSFIQYLTVERGLAHNTLESYERDLNQYIEYVSRQGVRSFNETSKLHIAQYLQELKRLGRAPATVSRNIVSIRALYQYLVKDGLIGSDPSVHMETPKLEKRLPKVLSVGEVERLLEAGGSDGVAGMRDKAMLELLYATGIRVSELIALNVADVRIDMGFIHCMGKGSKERIIPLGRIAAACLSHYTESVRPRLIRPGNAEEEALFINHLGTRLTRQGFWKIIKRCAREAGIEKEITPHTLRHSFATHLLENGADLRAVQEMLGHADISTTQVYTHVTKSRMKEIYDRTHPRANLT</sequence>
<evidence type="ECO:0000256" key="2">
    <source>
        <dbReference type="ARBA" id="ARBA00010450"/>
    </source>
</evidence>
<evidence type="ECO:0000256" key="9">
    <source>
        <dbReference type="ARBA" id="ARBA00023172"/>
    </source>
</evidence>
<dbReference type="PROSITE" id="PS51900">
    <property type="entry name" value="CB"/>
    <property type="match status" value="1"/>
</dbReference>
<dbReference type="Pfam" id="PF02899">
    <property type="entry name" value="Phage_int_SAM_1"/>
    <property type="match status" value="1"/>
</dbReference>
<feature type="domain" description="Core-binding (CB)" evidence="13">
    <location>
        <begin position="1"/>
        <end position="85"/>
    </location>
</feature>
<feature type="active site" description="O-(3'-phospho-DNA)-tyrosine intermediate" evidence="11">
    <location>
        <position position="278"/>
    </location>
</feature>
<keyword evidence="8 11" id="KW-0238">DNA-binding</keyword>
<dbReference type="GO" id="GO:0051301">
    <property type="term" value="P:cell division"/>
    <property type="evidence" value="ECO:0007669"/>
    <property type="project" value="UniProtKB-KW"/>
</dbReference>
<dbReference type="Gene3D" id="1.10.150.130">
    <property type="match status" value="1"/>
</dbReference>
<dbReference type="InterPro" id="IPR002104">
    <property type="entry name" value="Integrase_catalytic"/>
</dbReference>
<keyword evidence="4 11" id="KW-0963">Cytoplasm</keyword>
<name>A0A3B0CIX4_9BACL</name>
<keyword evidence="9 11" id="KW-0233">DNA recombination</keyword>
<evidence type="ECO:0000313" key="15">
    <source>
        <dbReference type="Proteomes" id="UP000282311"/>
    </source>
</evidence>
<dbReference type="GO" id="GO:0009037">
    <property type="term" value="F:tyrosine-based site-specific recombinase activity"/>
    <property type="evidence" value="ECO:0007669"/>
    <property type="project" value="UniProtKB-UniRule"/>
</dbReference>
<dbReference type="HAMAP" id="MF_01808">
    <property type="entry name" value="Recomb_XerC_XerD"/>
    <property type="match status" value="1"/>
</dbReference>
<reference evidence="14 15" key="1">
    <citation type="journal article" date="2007" name="Int. J. Syst. Evol. Microbiol.">
        <title>Paenibacillus ginsengarvi sp. nov., isolated from soil from ginseng cultivation.</title>
        <authorList>
            <person name="Yoon M.H."/>
            <person name="Ten L.N."/>
            <person name="Im W.T."/>
        </authorList>
    </citation>
    <scope>NUCLEOTIDE SEQUENCE [LARGE SCALE GENOMIC DNA]</scope>
    <source>
        <strain evidence="14 15">KCTC 13059</strain>
    </source>
</reference>
<dbReference type="HAMAP" id="MF_01807">
    <property type="entry name" value="Recomb_XerD"/>
    <property type="match status" value="1"/>
</dbReference>
<comment type="subunit">
    <text evidence="11">Forms a cyclic heterotetrameric complex composed of two molecules of XerC and two molecules of XerD.</text>
</comment>
<dbReference type="RefSeq" id="WP_120747401.1">
    <property type="nucleotide sequence ID" value="NZ_RBAH01000007.1"/>
</dbReference>
<organism evidence="14 15">
    <name type="scientific">Paenibacillus ginsengarvi</name>
    <dbReference type="NCBI Taxonomy" id="400777"/>
    <lineage>
        <taxon>Bacteria</taxon>
        <taxon>Bacillati</taxon>
        <taxon>Bacillota</taxon>
        <taxon>Bacilli</taxon>
        <taxon>Bacillales</taxon>
        <taxon>Paenibacillaceae</taxon>
        <taxon>Paenibacillus</taxon>
    </lineage>
</organism>
<dbReference type="NCBIfam" id="NF040815">
    <property type="entry name" value="recomb_XerA_Arch"/>
    <property type="match status" value="1"/>
</dbReference>
<dbReference type="PANTHER" id="PTHR30349">
    <property type="entry name" value="PHAGE INTEGRASE-RELATED"/>
    <property type="match status" value="1"/>
</dbReference>
<keyword evidence="7 11" id="KW-0229">DNA integration</keyword>
<evidence type="ECO:0000259" key="12">
    <source>
        <dbReference type="PROSITE" id="PS51898"/>
    </source>
</evidence>
<keyword evidence="10 11" id="KW-0131">Cell cycle</keyword>
<dbReference type="InterPro" id="IPR011932">
    <property type="entry name" value="Recomb_XerD"/>
</dbReference>
<comment type="subcellular location">
    <subcellularLocation>
        <location evidence="1 11">Cytoplasm</location>
    </subcellularLocation>
</comment>
<dbReference type="InterPro" id="IPR013762">
    <property type="entry name" value="Integrase-like_cat_sf"/>
</dbReference>
<evidence type="ECO:0000313" key="14">
    <source>
        <dbReference type="EMBL" id="RKN84658.1"/>
    </source>
</evidence>
<keyword evidence="15" id="KW-1185">Reference proteome</keyword>
<evidence type="ECO:0000256" key="11">
    <source>
        <dbReference type="HAMAP-Rule" id="MF_01807"/>
    </source>
</evidence>